<dbReference type="InterPro" id="IPR015655">
    <property type="entry name" value="PP2C"/>
</dbReference>
<dbReference type="SUPFAM" id="SSF81606">
    <property type="entry name" value="PP2C-like"/>
    <property type="match status" value="1"/>
</dbReference>
<keyword evidence="4" id="KW-1185">Reference proteome</keyword>
<organism evidence="3 4">
    <name type="scientific">Prymnesium parvum</name>
    <name type="common">Toxic golden alga</name>
    <dbReference type="NCBI Taxonomy" id="97485"/>
    <lineage>
        <taxon>Eukaryota</taxon>
        <taxon>Haptista</taxon>
        <taxon>Haptophyta</taxon>
        <taxon>Prymnesiophyceae</taxon>
        <taxon>Prymnesiales</taxon>
        <taxon>Prymnesiaceae</taxon>
        <taxon>Prymnesium</taxon>
    </lineage>
</organism>
<reference evidence="3 4" key="1">
    <citation type="journal article" date="2024" name="Science">
        <title>Giant polyketide synthase enzymes in the biosynthesis of giant marine polyether toxins.</title>
        <authorList>
            <person name="Fallon T.R."/>
            <person name="Shende V.V."/>
            <person name="Wierzbicki I.H."/>
            <person name="Pendleton A.L."/>
            <person name="Watervoot N.F."/>
            <person name="Auber R.P."/>
            <person name="Gonzalez D.J."/>
            <person name="Wisecaver J.H."/>
            <person name="Moore B.S."/>
        </authorList>
    </citation>
    <scope>NUCLEOTIDE SEQUENCE [LARGE SCALE GENOMIC DNA]</scope>
    <source>
        <strain evidence="3 4">12B1</strain>
    </source>
</reference>
<proteinExistence type="predicted"/>
<feature type="domain" description="PPM-type phosphatase" evidence="2">
    <location>
        <begin position="32"/>
        <end position="372"/>
    </location>
</feature>
<protein>
    <recommendedName>
        <fullName evidence="2">PPM-type phosphatase domain-containing protein</fullName>
    </recommendedName>
</protein>
<feature type="region of interest" description="Disordered" evidence="1">
    <location>
        <begin position="1"/>
        <end position="23"/>
    </location>
</feature>
<evidence type="ECO:0000313" key="4">
    <source>
        <dbReference type="Proteomes" id="UP001515480"/>
    </source>
</evidence>
<sequence>MQEGSLLNHQVMEPPEHSPLCDGCSHSTTTFSHGLASHDAAGKGEDTHASHSDGELSGFGIFDGHSGKLAAQACAASLLPSLLSSGFPDEPAVSHSFWEVDESLAWQGVSDGSTATVLLCESAHEGEECVRAMLAWVGDSKAVRVDLTKTSPLTSVRAATRNHSPRCTEEIDSLKTMALVRSRVEAGATLEDALAEHSAPLAGVVEADAKLRLMRRVLERSRRSSELCSSGSESRRNAHIIRRSQPEEKRRATQAARKQPPWVVSTETEFSHPHYRDLQMTRSIGDWLAADLVVPQPDIMTFTVGPHDFERVVLASDGLWDVVSTADVATVCRRSANPQLAADRLLRMAKEAYQRRGVSGFRDDTTILVVDINPSNLPMREAPVTCDEVLGVDCACCTACCSLGDVLSPLLRVLGLEEKAGTKRAPVPLLPTTTQELMIAQESTSRLADT</sequence>
<dbReference type="EMBL" id="JBGBPQ010000026">
    <property type="protein sequence ID" value="KAL1498907.1"/>
    <property type="molecule type" value="Genomic_DNA"/>
</dbReference>
<evidence type="ECO:0000259" key="2">
    <source>
        <dbReference type="PROSITE" id="PS51746"/>
    </source>
</evidence>
<comment type="caution">
    <text evidence="3">The sequence shown here is derived from an EMBL/GenBank/DDBJ whole genome shotgun (WGS) entry which is preliminary data.</text>
</comment>
<evidence type="ECO:0000313" key="3">
    <source>
        <dbReference type="EMBL" id="KAL1498907.1"/>
    </source>
</evidence>
<accession>A0AB34IHG8</accession>
<dbReference type="Pfam" id="PF00481">
    <property type="entry name" value="PP2C"/>
    <property type="match status" value="2"/>
</dbReference>
<dbReference type="GO" id="GO:0004722">
    <property type="term" value="F:protein serine/threonine phosphatase activity"/>
    <property type="evidence" value="ECO:0007669"/>
    <property type="project" value="InterPro"/>
</dbReference>
<feature type="region of interest" description="Disordered" evidence="1">
    <location>
        <begin position="224"/>
        <end position="265"/>
    </location>
</feature>
<gene>
    <name evidence="3" type="ORF">AB1Y20_013429</name>
</gene>
<dbReference type="CDD" id="cd00143">
    <property type="entry name" value="PP2Cc"/>
    <property type="match status" value="1"/>
</dbReference>
<dbReference type="Gene3D" id="3.60.40.10">
    <property type="entry name" value="PPM-type phosphatase domain"/>
    <property type="match status" value="1"/>
</dbReference>
<dbReference type="PANTHER" id="PTHR47992">
    <property type="entry name" value="PROTEIN PHOSPHATASE"/>
    <property type="match status" value="1"/>
</dbReference>
<dbReference type="InterPro" id="IPR036457">
    <property type="entry name" value="PPM-type-like_dom_sf"/>
</dbReference>
<dbReference type="SMART" id="SM00332">
    <property type="entry name" value="PP2Cc"/>
    <property type="match status" value="1"/>
</dbReference>
<dbReference type="InterPro" id="IPR001932">
    <property type="entry name" value="PPM-type_phosphatase-like_dom"/>
</dbReference>
<evidence type="ECO:0000256" key="1">
    <source>
        <dbReference type="SAM" id="MobiDB-lite"/>
    </source>
</evidence>
<dbReference type="AlphaFoldDB" id="A0AB34IHG8"/>
<dbReference type="Proteomes" id="UP001515480">
    <property type="component" value="Unassembled WGS sequence"/>
</dbReference>
<name>A0AB34IHG8_PRYPA</name>
<dbReference type="PROSITE" id="PS51746">
    <property type="entry name" value="PPM_2"/>
    <property type="match status" value="1"/>
</dbReference>